<comment type="caution">
    <text evidence="10">The sequence shown here is derived from an EMBL/GenBank/DDBJ whole genome shotgun (WGS) entry which is preliminary data.</text>
</comment>
<dbReference type="Pfam" id="PF02518">
    <property type="entry name" value="HATPase_c"/>
    <property type="match status" value="1"/>
</dbReference>
<dbReference type="Gene3D" id="2.10.70.100">
    <property type="match status" value="1"/>
</dbReference>
<dbReference type="SUPFAM" id="SSF47384">
    <property type="entry name" value="Homodimeric domain of signal transducing histidine kinase"/>
    <property type="match status" value="1"/>
</dbReference>
<dbReference type="PANTHER" id="PTHR43065:SF10">
    <property type="entry name" value="PEROXIDE STRESS-ACTIVATED HISTIDINE KINASE MAK3"/>
    <property type="match status" value="1"/>
</dbReference>
<proteinExistence type="predicted"/>
<dbReference type="AlphaFoldDB" id="A0AAE4G6T1"/>
<dbReference type="GO" id="GO:0005524">
    <property type="term" value="F:ATP binding"/>
    <property type="evidence" value="ECO:0007669"/>
    <property type="project" value="UniProtKB-KW"/>
</dbReference>
<sequence length="518" mass="56872">MPSDPRPADDDALLHALRELSALLDPVLLKPALTRALCHLAGARRCLLVRHEAGLTLIEAEARRDGMDVCNSQDHCIAGPDDLHTAALTLRLSHRGQARGELLLYYDAPPAAAMTRCAHHLAAHAAVALANAADHAQALLEKEQLLCAERELRTSQELLKQGERFNHAGSMRYLVREDLMFCSDELCRIYGLPAGRNCITYDEFASIMHPDDRQEVIETVNAAVAMGGTIRVEHRICRQDTGEVRYLSGIGKPVWVDGTFTEYVGTATDITVRRQAEYAIRAAQVDMERVSRANTVGQLTASIAHEINQPLMSIVSNAGASLRWLNRPVPELEHARAGLRDIISEGQRAGGIISSLQNLTRNRAPQFERLDLAALIRHTLTLSRSELDQREVHLSLSLPPAEVHVLGDTVQLQQVLLNLVVNAIDAMAAVPENARTLNIGVSCCNEQRVKVEIQDSGEGIAADAMPHIFDAFYTTKENGMGMGLAICRSIIETHRGRLRVEAAQPQGTVFSFDLPRVP</sequence>
<evidence type="ECO:0000313" key="10">
    <source>
        <dbReference type="EMBL" id="MDT0336718.1"/>
    </source>
</evidence>
<dbReference type="EMBL" id="JAVRAA010000003">
    <property type="protein sequence ID" value="MDT0336718.1"/>
    <property type="molecule type" value="Genomic_DNA"/>
</dbReference>
<accession>A0AAE4G6T1</accession>
<evidence type="ECO:0000256" key="6">
    <source>
        <dbReference type="ARBA" id="ARBA00022777"/>
    </source>
</evidence>
<dbReference type="Pfam" id="PF00512">
    <property type="entry name" value="HisKA"/>
    <property type="match status" value="1"/>
</dbReference>
<dbReference type="InterPro" id="IPR003661">
    <property type="entry name" value="HisK_dim/P_dom"/>
</dbReference>
<gene>
    <name evidence="10" type="ORF">RJN63_07765</name>
</gene>
<reference evidence="10" key="1">
    <citation type="submission" date="2023-02" db="EMBL/GenBank/DDBJ databases">
        <title>Description of Herbaspirillum huttiense subsp. nephrolepsisexaltata and Herbaspirillum huttiense subsp. lycopersicon.</title>
        <authorList>
            <person name="Poudel M."/>
            <person name="Sharma A."/>
            <person name="Goss E."/>
            <person name="Tapia J.H."/>
            <person name="Harmon C.M."/>
            <person name="Jones J.B."/>
        </authorList>
    </citation>
    <scope>NUCLEOTIDE SEQUENCE</scope>
    <source>
        <strain evidence="10">NC40101</strain>
    </source>
</reference>
<dbReference type="InterPro" id="IPR005467">
    <property type="entry name" value="His_kinase_dom"/>
</dbReference>
<dbReference type="InterPro" id="IPR035965">
    <property type="entry name" value="PAS-like_dom_sf"/>
</dbReference>
<evidence type="ECO:0000256" key="1">
    <source>
        <dbReference type="ARBA" id="ARBA00000085"/>
    </source>
</evidence>
<dbReference type="Gene3D" id="1.10.287.130">
    <property type="match status" value="1"/>
</dbReference>
<dbReference type="Gene3D" id="3.30.565.10">
    <property type="entry name" value="Histidine kinase-like ATPase, C-terminal domain"/>
    <property type="match status" value="1"/>
</dbReference>
<name>A0AAE4G6T1_9BURK</name>
<dbReference type="SUPFAM" id="SSF55874">
    <property type="entry name" value="ATPase domain of HSP90 chaperone/DNA topoisomerase II/histidine kinase"/>
    <property type="match status" value="1"/>
</dbReference>
<dbReference type="InterPro" id="IPR036890">
    <property type="entry name" value="HATPase_C_sf"/>
</dbReference>
<comment type="catalytic activity">
    <reaction evidence="1">
        <text>ATP + protein L-histidine = ADP + protein N-phospho-L-histidine.</text>
        <dbReference type="EC" id="2.7.13.3"/>
    </reaction>
</comment>
<evidence type="ECO:0000256" key="5">
    <source>
        <dbReference type="ARBA" id="ARBA00022741"/>
    </source>
</evidence>
<evidence type="ECO:0000256" key="3">
    <source>
        <dbReference type="ARBA" id="ARBA00022553"/>
    </source>
</evidence>
<dbReference type="SMART" id="SM00388">
    <property type="entry name" value="HisKA"/>
    <property type="match status" value="1"/>
</dbReference>
<evidence type="ECO:0000256" key="8">
    <source>
        <dbReference type="ARBA" id="ARBA00023012"/>
    </source>
</evidence>
<dbReference type="InterPro" id="IPR000014">
    <property type="entry name" value="PAS"/>
</dbReference>
<keyword evidence="5" id="KW-0547">Nucleotide-binding</keyword>
<dbReference type="PANTHER" id="PTHR43065">
    <property type="entry name" value="SENSOR HISTIDINE KINASE"/>
    <property type="match status" value="1"/>
</dbReference>
<keyword evidence="6" id="KW-0418">Kinase</keyword>
<dbReference type="GO" id="GO:0000155">
    <property type="term" value="F:phosphorelay sensor kinase activity"/>
    <property type="evidence" value="ECO:0007669"/>
    <property type="project" value="InterPro"/>
</dbReference>
<evidence type="ECO:0000259" key="9">
    <source>
        <dbReference type="PROSITE" id="PS50109"/>
    </source>
</evidence>
<dbReference type="NCBIfam" id="TIGR00229">
    <property type="entry name" value="sensory_box"/>
    <property type="match status" value="1"/>
</dbReference>
<dbReference type="InterPro" id="IPR004358">
    <property type="entry name" value="Sig_transdc_His_kin-like_C"/>
</dbReference>
<dbReference type="CDD" id="cd00130">
    <property type="entry name" value="PAS"/>
    <property type="match status" value="1"/>
</dbReference>
<dbReference type="EC" id="2.7.13.3" evidence="2"/>
<feature type="domain" description="Histidine kinase" evidence="9">
    <location>
        <begin position="302"/>
        <end position="518"/>
    </location>
</feature>
<keyword evidence="7 10" id="KW-0067">ATP-binding</keyword>
<evidence type="ECO:0000256" key="2">
    <source>
        <dbReference type="ARBA" id="ARBA00012438"/>
    </source>
</evidence>
<keyword evidence="3" id="KW-0597">Phosphoprotein</keyword>
<dbReference type="SUPFAM" id="SSF55785">
    <property type="entry name" value="PYP-like sensor domain (PAS domain)"/>
    <property type="match status" value="1"/>
</dbReference>
<keyword evidence="8" id="KW-0902">Two-component regulatory system</keyword>
<dbReference type="RefSeq" id="WP_034334047.1">
    <property type="nucleotide sequence ID" value="NZ_JAVLSM010000004.1"/>
</dbReference>
<dbReference type="Gene3D" id="3.30.450.20">
    <property type="entry name" value="PAS domain"/>
    <property type="match status" value="1"/>
</dbReference>
<keyword evidence="4" id="KW-0808">Transferase</keyword>
<dbReference type="Pfam" id="PF08447">
    <property type="entry name" value="PAS_3"/>
    <property type="match status" value="1"/>
</dbReference>
<protein>
    <recommendedName>
        <fullName evidence="2">histidine kinase</fullName>
        <ecNumber evidence="2">2.7.13.3</ecNumber>
    </recommendedName>
</protein>
<organism evidence="10">
    <name type="scientific">Herbaspirillum huttiense subsp. nephrolepidis</name>
    <dbReference type="NCBI Taxonomy" id="3075126"/>
    <lineage>
        <taxon>Bacteria</taxon>
        <taxon>Pseudomonadati</taxon>
        <taxon>Pseudomonadota</taxon>
        <taxon>Betaproteobacteria</taxon>
        <taxon>Burkholderiales</taxon>
        <taxon>Oxalobacteraceae</taxon>
        <taxon>Herbaspirillum</taxon>
    </lineage>
</organism>
<evidence type="ECO:0000256" key="4">
    <source>
        <dbReference type="ARBA" id="ARBA00022679"/>
    </source>
</evidence>
<dbReference type="PRINTS" id="PR00344">
    <property type="entry name" value="BCTRLSENSOR"/>
</dbReference>
<evidence type="ECO:0000256" key="7">
    <source>
        <dbReference type="ARBA" id="ARBA00022840"/>
    </source>
</evidence>
<dbReference type="CDD" id="cd00082">
    <property type="entry name" value="HisKA"/>
    <property type="match status" value="1"/>
</dbReference>
<dbReference type="PROSITE" id="PS50109">
    <property type="entry name" value="HIS_KIN"/>
    <property type="match status" value="1"/>
</dbReference>
<dbReference type="InterPro" id="IPR003594">
    <property type="entry name" value="HATPase_dom"/>
</dbReference>
<dbReference type="InterPro" id="IPR013655">
    <property type="entry name" value="PAS_fold_3"/>
</dbReference>
<dbReference type="InterPro" id="IPR036097">
    <property type="entry name" value="HisK_dim/P_sf"/>
</dbReference>
<dbReference type="SMART" id="SM00387">
    <property type="entry name" value="HATPase_c"/>
    <property type="match status" value="1"/>
</dbReference>